<dbReference type="Proteomes" id="UP000037392">
    <property type="component" value="Unassembled WGS sequence"/>
</dbReference>
<accession>A0A0J9BCP1</accession>
<reference evidence="2 3" key="1">
    <citation type="submission" date="2011-04" db="EMBL/GenBank/DDBJ databases">
        <title>The Genome Sequence of Clostridium citroniae WAL-19142.</title>
        <authorList>
            <consortium name="The Broad Institute Genome Sequencing Platform"/>
            <person name="Earl A."/>
            <person name="Ward D."/>
            <person name="Feldgarden M."/>
            <person name="Gevers D."/>
            <person name="Warren Y.A."/>
            <person name="Tyrrell K.L."/>
            <person name="Citron D.M."/>
            <person name="Goldstein E.J."/>
            <person name="Daigneault M."/>
            <person name="Allen-Vercoe E."/>
            <person name="Young S.K."/>
            <person name="Zeng Q."/>
            <person name="Gargeya S."/>
            <person name="Fitzgerald M."/>
            <person name="Haas B."/>
            <person name="Abouelleil A."/>
            <person name="Alvarado L."/>
            <person name="Arachchi H.M."/>
            <person name="Berlin A."/>
            <person name="Brown A."/>
            <person name="Chapman S.B."/>
            <person name="Chen Z."/>
            <person name="Dunbar C."/>
            <person name="Freedman E."/>
            <person name="Gearin G."/>
            <person name="Gellesch M."/>
            <person name="Goldberg J."/>
            <person name="Griggs A."/>
            <person name="Gujja S."/>
            <person name="Heilman E.R."/>
            <person name="Heiman D."/>
            <person name="Howarth C."/>
            <person name="Larson L."/>
            <person name="Lui A."/>
            <person name="MacDonald P.J."/>
            <person name="Mehta T."/>
            <person name="Montmayeur A."/>
            <person name="Murphy C."/>
            <person name="Neiman D."/>
            <person name="Pearson M."/>
            <person name="Priest M."/>
            <person name="Roberts A."/>
            <person name="Saif S."/>
            <person name="Shea T."/>
            <person name="Shenoy N."/>
            <person name="Sisk P."/>
            <person name="Stolte C."/>
            <person name="Sykes S."/>
            <person name="White J."/>
            <person name="Yandava C."/>
            <person name="Wortman J."/>
            <person name="Nusbaum C."/>
            <person name="Birren B."/>
        </authorList>
    </citation>
    <scope>NUCLEOTIDE SEQUENCE [LARGE SCALE GENOMIC DNA]</scope>
    <source>
        <strain evidence="2 3">WAL-19142</strain>
    </source>
</reference>
<proteinExistence type="predicted"/>
<dbReference type="OrthoDB" id="2028298at2"/>
<dbReference type="EMBL" id="ADLK01000061">
    <property type="protein sequence ID" value="KMW10094.1"/>
    <property type="molecule type" value="Genomic_DNA"/>
</dbReference>
<dbReference type="AlphaFoldDB" id="A0A0J9BCP1"/>
<protein>
    <submittedName>
        <fullName evidence="2">Uncharacterized protein</fullName>
    </submittedName>
</protein>
<feature type="chain" id="PRO_5039035425" evidence="1">
    <location>
        <begin position="25"/>
        <end position="285"/>
    </location>
</feature>
<keyword evidence="1" id="KW-0732">Signal</keyword>
<organism evidence="2 3">
    <name type="scientific">[Clostridium] citroniae WAL-19142</name>
    <dbReference type="NCBI Taxonomy" id="742734"/>
    <lineage>
        <taxon>Bacteria</taxon>
        <taxon>Bacillati</taxon>
        <taxon>Bacillota</taxon>
        <taxon>Clostridia</taxon>
        <taxon>Lachnospirales</taxon>
        <taxon>Lachnospiraceae</taxon>
        <taxon>Enterocloster</taxon>
    </lineage>
</organism>
<evidence type="ECO:0000313" key="3">
    <source>
        <dbReference type="Proteomes" id="UP000037392"/>
    </source>
</evidence>
<comment type="caution">
    <text evidence="2">The sequence shown here is derived from an EMBL/GenBank/DDBJ whole genome shotgun (WGS) entry which is preliminary data.</text>
</comment>
<name>A0A0J9BCP1_9FIRM</name>
<gene>
    <name evidence="2" type="ORF">HMPREF9470_05607</name>
</gene>
<feature type="signal peptide" evidence="1">
    <location>
        <begin position="1"/>
        <end position="24"/>
    </location>
</feature>
<dbReference type="GeneID" id="93166646"/>
<evidence type="ECO:0000256" key="1">
    <source>
        <dbReference type="SAM" id="SignalP"/>
    </source>
</evidence>
<dbReference type="RefSeq" id="WP_048931342.1">
    <property type="nucleotide sequence ID" value="NZ_KQ235889.1"/>
</dbReference>
<sequence length="285" mass="32034">MKIRKSTIVWFVLSVLLAASQAVEIDNSDGVTWADATYVKDAKVLPENEGKLVVVSGHPEMLEAAVDENVGVSFPSPKVYRSVEILTYSSAFKDWKVKTAYEGNSEDGFETGTLTGRVAIGAFELDQEIIKRIVGGKDVDKEDFSSEDIVHMEETGSLIKSGGRFCYTDRKGENLFSNGEIWTHPEKYNDDFYRWNKKLDGSHKIWWTMWDIAPDDELTVVGIQKGNTLIYCDNVEGGISKDRIVGEHEMTNSTNQKHVKHVAYATALLFALLGFRSMFKKKKET</sequence>
<dbReference type="PATRIC" id="fig|742734.4.peg.6006"/>
<evidence type="ECO:0000313" key="2">
    <source>
        <dbReference type="EMBL" id="KMW10094.1"/>
    </source>
</evidence>